<organism evidence="3 4">
    <name type="scientific">Natronosalvus rutilus</name>
    <dbReference type="NCBI Taxonomy" id="2953753"/>
    <lineage>
        <taxon>Archaea</taxon>
        <taxon>Methanobacteriati</taxon>
        <taxon>Methanobacteriota</taxon>
        <taxon>Stenosarchaea group</taxon>
        <taxon>Halobacteria</taxon>
        <taxon>Halobacteriales</taxon>
        <taxon>Natrialbaceae</taxon>
        <taxon>Natronosalvus</taxon>
    </lineage>
</organism>
<sequence>MRRRAFLTSTAGGAVAGVAGCIQNTSDGNGDGNGNGDGTNGNGDANDSDTNGNGGDNTLHVATYTSFVDAPSDSPGVWIKEEFEQRYDATLEWHTPQRELTHYVERYNEGAEIEPELYYGASPHDLVRVDENTDGGLFTETDRSKLENADDIGEQHEFDPQGRVIPTYRALCAIVYDGRNVPAPETFEDLLDPAYEGQIGIPTPQDTTGLLFLLWTLNEFGEGGEYDYLDYWSDLLDNGARVLDSWSDVYTQFENDELPVIVSYANDRVYAKRFGNDLEKHRVALLNGQSYANYSGVVRFSSGTNDDLAHKFMDFVLDPEVQAVVAERNVTGPTNEKTELPEVFEEYAREPEEPVFYDYEELSGNLSGWLDDWSRMAAGGR</sequence>
<evidence type="ECO:0000313" key="4">
    <source>
        <dbReference type="Proteomes" id="UP001056855"/>
    </source>
</evidence>
<dbReference type="GeneID" id="73288572"/>
<gene>
    <name evidence="3" type="ORF">NGM29_00960</name>
</gene>
<feature type="compositionally biased region" description="Low complexity" evidence="2">
    <location>
        <begin position="42"/>
        <end position="51"/>
    </location>
</feature>
<dbReference type="KEGG" id="sawl:NGM29_00960"/>
<protein>
    <submittedName>
        <fullName evidence="3">Extracellular solute-binding protein</fullName>
    </submittedName>
</protein>
<feature type="compositionally biased region" description="Gly residues" evidence="2">
    <location>
        <begin position="29"/>
        <end position="41"/>
    </location>
</feature>
<evidence type="ECO:0000313" key="3">
    <source>
        <dbReference type="EMBL" id="UTF53885.1"/>
    </source>
</evidence>
<evidence type="ECO:0000256" key="2">
    <source>
        <dbReference type="SAM" id="MobiDB-lite"/>
    </source>
</evidence>
<dbReference type="PANTHER" id="PTHR30006">
    <property type="entry name" value="THIAMINE-BINDING PERIPLASMIC PROTEIN-RELATED"/>
    <property type="match status" value="1"/>
</dbReference>
<dbReference type="PROSITE" id="PS51257">
    <property type="entry name" value="PROKAR_LIPOPROTEIN"/>
    <property type="match status" value="1"/>
</dbReference>
<dbReference type="PANTHER" id="PTHR30006:SF2">
    <property type="entry name" value="ABC TRANSPORTER SUBSTRATE-BINDING PROTEIN"/>
    <property type="match status" value="1"/>
</dbReference>
<dbReference type="Gene3D" id="3.40.190.10">
    <property type="entry name" value="Periplasmic binding protein-like II"/>
    <property type="match status" value="2"/>
</dbReference>
<dbReference type="RefSeq" id="WP_254158402.1">
    <property type="nucleotide sequence ID" value="NZ_CP100355.1"/>
</dbReference>
<evidence type="ECO:0000256" key="1">
    <source>
        <dbReference type="ARBA" id="ARBA00022729"/>
    </source>
</evidence>
<feature type="region of interest" description="Disordered" evidence="2">
    <location>
        <begin position="26"/>
        <end position="57"/>
    </location>
</feature>
<proteinExistence type="predicted"/>
<reference evidence="3" key="1">
    <citation type="submission" date="2022-06" db="EMBL/GenBank/DDBJ databases">
        <title>Diverse halophilic archaea isolated from saline environments.</title>
        <authorList>
            <person name="Cui H.-L."/>
        </authorList>
    </citation>
    <scope>NUCLEOTIDE SEQUENCE</scope>
    <source>
        <strain evidence="3">WLHS1</strain>
    </source>
</reference>
<dbReference type="Proteomes" id="UP001056855">
    <property type="component" value="Chromosome"/>
</dbReference>
<name>A0A9E7NBI1_9EURY</name>
<dbReference type="Pfam" id="PF13343">
    <property type="entry name" value="SBP_bac_6"/>
    <property type="match status" value="1"/>
</dbReference>
<dbReference type="AlphaFoldDB" id="A0A9E7NBI1"/>
<accession>A0A9E7NBI1</accession>
<dbReference type="EMBL" id="CP100355">
    <property type="protein sequence ID" value="UTF53885.1"/>
    <property type="molecule type" value="Genomic_DNA"/>
</dbReference>
<keyword evidence="4" id="KW-1185">Reference proteome</keyword>
<keyword evidence="1" id="KW-0732">Signal</keyword>
<dbReference type="SUPFAM" id="SSF53850">
    <property type="entry name" value="Periplasmic binding protein-like II"/>
    <property type="match status" value="1"/>
</dbReference>